<feature type="region of interest" description="Disordered" evidence="1">
    <location>
        <begin position="39"/>
        <end position="74"/>
    </location>
</feature>
<protein>
    <submittedName>
        <fullName evidence="2">Uncharacterized protein</fullName>
    </submittedName>
</protein>
<gene>
    <name evidence="2" type="ORF">SAMN06295879_3432</name>
</gene>
<proteinExistence type="predicted"/>
<dbReference type="AlphaFoldDB" id="A0A1T4YK82"/>
<dbReference type="Proteomes" id="UP000189735">
    <property type="component" value="Unassembled WGS sequence"/>
</dbReference>
<sequence length="87" mass="9252">MNLKIKISVAANESDQKSSRIKAKNREVLAERIHIRAVGNSDGNPAESHYADQNQTLSAGRLSPSANGSSFRSIMKGSGTLLASQLA</sequence>
<name>A0A1T4YK82_9MICO</name>
<evidence type="ECO:0000256" key="1">
    <source>
        <dbReference type="SAM" id="MobiDB-lite"/>
    </source>
</evidence>
<feature type="compositionally biased region" description="Polar residues" evidence="1">
    <location>
        <begin position="51"/>
        <end position="72"/>
    </location>
</feature>
<dbReference type="EMBL" id="FUYG01000011">
    <property type="protein sequence ID" value="SKB02093.1"/>
    <property type="molecule type" value="Genomic_DNA"/>
</dbReference>
<evidence type="ECO:0000313" key="2">
    <source>
        <dbReference type="EMBL" id="SKB02093.1"/>
    </source>
</evidence>
<reference evidence="3" key="1">
    <citation type="submission" date="2017-02" db="EMBL/GenBank/DDBJ databases">
        <authorList>
            <person name="Varghese N."/>
            <person name="Submissions S."/>
        </authorList>
    </citation>
    <scope>NUCLEOTIDE SEQUENCE [LARGE SCALE GENOMIC DNA]</scope>
    <source>
        <strain evidence="3">VKM Ac-2052</strain>
    </source>
</reference>
<evidence type="ECO:0000313" key="3">
    <source>
        <dbReference type="Proteomes" id="UP000189735"/>
    </source>
</evidence>
<accession>A0A1T4YK82</accession>
<organism evidence="2 3">
    <name type="scientific">Agreia bicolorata</name>
    <dbReference type="NCBI Taxonomy" id="110935"/>
    <lineage>
        <taxon>Bacteria</taxon>
        <taxon>Bacillati</taxon>
        <taxon>Actinomycetota</taxon>
        <taxon>Actinomycetes</taxon>
        <taxon>Micrococcales</taxon>
        <taxon>Microbacteriaceae</taxon>
        <taxon>Agreia</taxon>
    </lineage>
</organism>